<dbReference type="PANTHER" id="PTHR34512">
    <property type="entry name" value="CELL SURFACE PROTEIN"/>
    <property type="match status" value="1"/>
</dbReference>
<name>A0A5C5V735_9BACT</name>
<dbReference type="InterPro" id="IPR018391">
    <property type="entry name" value="PQQ_b-propeller_rpt"/>
</dbReference>
<dbReference type="SMART" id="SM00564">
    <property type="entry name" value="PQQ"/>
    <property type="match status" value="7"/>
</dbReference>
<comment type="caution">
    <text evidence="3">The sequence shown here is derived from an EMBL/GenBank/DDBJ whole genome shotgun (WGS) entry which is preliminary data.</text>
</comment>
<dbReference type="InterPro" id="IPR011047">
    <property type="entry name" value="Quinoprotein_ADH-like_sf"/>
</dbReference>
<dbReference type="OrthoDB" id="256225at2"/>
<protein>
    <submittedName>
        <fullName evidence="3">Outer membrane protein assembly factor BamB</fullName>
    </submittedName>
</protein>
<dbReference type="Proteomes" id="UP000316714">
    <property type="component" value="Unassembled WGS sequence"/>
</dbReference>
<sequence precursor="true">MTAARTFRLSWLCSAALTLAAVSAVAGDWPFERGDAAGAGVAATKLPAEPELLWEFKAGNALEVTPVTAGGVAYLGDAGGTFYAVKLADGSKLWSQEFEDAIFIAAAAVEGERVVVADLDGIVRCLSTKDGGELWTADAENEVNAGPTIAGGLALVTTEGGLLVAFDMESGEERWRFTIDAPLRCSPTIAEGRILLAGCDAKLHAIDASTGKEVSSVDIGSQTGNSAAASGGRSFFGTEGGAFLAVNAKGRLAEAWQFNNPRRASGIRTAAAASEQAIVFANEAKTVFALNPATGEPLWETPTRSRVEASPIIVGDRVVIGTSRGRLLLLDLANGEETWQYNAGGKFLSGAAAVDGRLLITNDDGRLYCFGKKQ</sequence>
<dbReference type="Gene3D" id="2.40.10.480">
    <property type="match status" value="1"/>
</dbReference>
<reference evidence="3 4" key="1">
    <citation type="submission" date="2019-02" db="EMBL/GenBank/DDBJ databases">
        <title>Deep-cultivation of Planctomycetes and their phenomic and genomic characterization uncovers novel biology.</title>
        <authorList>
            <person name="Wiegand S."/>
            <person name="Jogler M."/>
            <person name="Boedeker C."/>
            <person name="Pinto D."/>
            <person name="Vollmers J."/>
            <person name="Rivas-Marin E."/>
            <person name="Kohn T."/>
            <person name="Peeters S.H."/>
            <person name="Heuer A."/>
            <person name="Rast P."/>
            <person name="Oberbeckmann S."/>
            <person name="Bunk B."/>
            <person name="Jeske O."/>
            <person name="Meyerdierks A."/>
            <person name="Storesund J.E."/>
            <person name="Kallscheuer N."/>
            <person name="Luecker S."/>
            <person name="Lage O.M."/>
            <person name="Pohl T."/>
            <person name="Merkel B.J."/>
            <person name="Hornburger P."/>
            <person name="Mueller R.-W."/>
            <person name="Bruemmer F."/>
            <person name="Labrenz M."/>
            <person name="Spormann A.M."/>
            <person name="Op Den Camp H."/>
            <person name="Overmann J."/>
            <person name="Amann R."/>
            <person name="Jetten M.S.M."/>
            <person name="Mascher T."/>
            <person name="Medema M.H."/>
            <person name="Devos D.P."/>
            <person name="Kaster A.-K."/>
            <person name="Ovreas L."/>
            <person name="Rohde M."/>
            <person name="Galperin M.Y."/>
            <person name="Jogler C."/>
        </authorList>
    </citation>
    <scope>NUCLEOTIDE SEQUENCE [LARGE SCALE GENOMIC DNA]</scope>
    <source>
        <strain evidence="3 4">KOR34</strain>
    </source>
</reference>
<evidence type="ECO:0000313" key="3">
    <source>
        <dbReference type="EMBL" id="TWT33617.1"/>
    </source>
</evidence>
<dbReference type="AlphaFoldDB" id="A0A5C5V735"/>
<dbReference type="RefSeq" id="WP_146566385.1">
    <property type="nucleotide sequence ID" value="NZ_SIHJ01000002.1"/>
</dbReference>
<dbReference type="InterPro" id="IPR002372">
    <property type="entry name" value="PQQ_rpt_dom"/>
</dbReference>
<feature type="domain" description="Pyrrolo-quinoline quinone repeat" evidence="2">
    <location>
        <begin position="192"/>
        <end position="372"/>
    </location>
</feature>
<keyword evidence="1" id="KW-0732">Signal</keyword>
<dbReference type="Pfam" id="PF13360">
    <property type="entry name" value="PQQ_2"/>
    <property type="match status" value="2"/>
</dbReference>
<dbReference type="SUPFAM" id="SSF50998">
    <property type="entry name" value="Quinoprotein alcohol dehydrogenase-like"/>
    <property type="match status" value="1"/>
</dbReference>
<gene>
    <name evidence="3" type="primary">bamB_4</name>
    <name evidence="3" type="ORF">KOR34_34500</name>
</gene>
<proteinExistence type="predicted"/>
<dbReference type="InterPro" id="IPR015943">
    <property type="entry name" value="WD40/YVTN_repeat-like_dom_sf"/>
</dbReference>
<evidence type="ECO:0000313" key="4">
    <source>
        <dbReference type="Proteomes" id="UP000316714"/>
    </source>
</evidence>
<feature type="signal peptide" evidence="1">
    <location>
        <begin position="1"/>
        <end position="26"/>
    </location>
</feature>
<keyword evidence="4" id="KW-1185">Reference proteome</keyword>
<organism evidence="3 4">
    <name type="scientific">Posidoniimonas corsicana</name>
    <dbReference type="NCBI Taxonomy" id="1938618"/>
    <lineage>
        <taxon>Bacteria</taxon>
        <taxon>Pseudomonadati</taxon>
        <taxon>Planctomycetota</taxon>
        <taxon>Planctomycetia</taxon>
        <taxon>Pirellulales</taxon>
        <taxon>Lacipirellulaceae</taxon>
        <taxon>Posidoniimonas</taxon>
    </lineage>
</organism>
<dbReference type="Gene3D" id="2.130.10.10">
    <property type="entry name" value="YVTN repeat-like/Quinoprotein amine dehydrogenase"/>
    <property type="match status" value="2"/>
</dbReference>
<evidence type="ECO:0000259" key="2">
    <source>
        <dbReference type="Pfam" id="PF13360"/>
    </source>
</evidence>
<evidence type="ECO:0000256" key="1">
    <source>
        <dbReference type="SAM" id="SignalP"/>
    </source>
</evidence>
<dbReference type="PANTHER" id="PTHR34512:SF30">
    <property type="entry name" value="OUTER MEMBRANE PROTEIN ASSEMBLY FACTOR BAMB"/>
    <property type="match status" value="1"/>
</dbReference>
<dbReference type="EMBL" id="SIHJ01000002">
    <property type="protein sequence ID" value="TWT33617.1"/>
    <property type="molecule type" value="Genomic_DNA"/>
</dbReference>
<feature type="domain" description="Pyrrolo-quinoline quinone repeat" evidence="2">
    <location>
        <begin position="51"/>
        <end position="121"/>
    </location>
</feature>
<accession>A0A5C5V735</accession>
<feature type="chain" id="PRO_5022884118" evidence="1">
    <location>
        <begin position="27"/>
        <end position="374"/>
    </location>
</feature>